<feature type="transmembrane region" description="Helical" evidence="6">
    <location>
        <begin position="21"/>
        <end position="47"/>
    </location>
</feature>
<dbReference type="AlphaFoldDB" id="A0A9X3MVH4"/>
<evidence type="ECO:0000256" key="2">
    <source>
        <dbReference type="ARBA" id="ARBA00022475"/>
    </source>
</evidence>
<accession>A0A9X3MVH4</accession>
<feature type="transmembrane region" description="Helical" evidence="6">
    <location>
        <begin position="440"/>
        <end position="467"/>
    </location>
</feature>
<proteinExistence type="predicted"/>
<evidence type="ECO:0000256" key="4">
    <source>
        <dbReference type="ARBA" id="ARBA00022989"/>
    </source>
</evidence>
<keyword evidence="2" id="KW-1003">Cell membrane</keyword>
<keyword evidence="5 6" id="KW-0472">Membrane</keyword>
<dbReference type="Gene3D" id="3.60.15.10">
    <property type="entry name" value="Ribonuclease Z/Hydroxyacylglutathione hydrolase-like"/>
    <property type="match status" value="1"/>
</dbReference>
<dbReference type="PANTHER" id="PTHR30619">
    <property type="entry name" value="DNA INTERNALIZATION/COMPETENCE PROTEIN COMEC/REC2"/>
    <property type="match status" value="1"/>
</dbReference>
<dbReference type="PANTHER" id="PTHR30619:SF1">
    <property type="entry name" value="RECOMBINATION PROTEIN 2"/>
    <property type="match status" value="1"/>
</dbReference>
<evidence type="ECO:0000256" key="6">
    <source>
        <dbReference type="SAM" id="Phobius"/>
    </source>
</evidence>
<dbReference type="InterPro" id="IPR052159">
    <property type="entry name" value="Competence_DNA_uptake"/>
</dbReference>
<evidence type="ECO:0000256" key="3">
    <source>
        <dbReference type="ARBA" id="ARBA00022692"/>
    </source>
</evidence>
<evidence type="ECO:0000259" key="7">
    <source>
        <dbReference type="SMART" id="SM00849"/>
    </source>
</evidence>
<comment type="subcellular location">
    <subcellularLocation>
        <location evidence="1">Cell membrane</location>
        <topology evidence="1">Multi-pass membrane protein</topology>
    </subcellularLocation>
</comment>
<dbReference type="SUPFAM" id="SSF56281">
    <property type="entry name" value="Metallo-hydrolase/oxidoreductase"/>
    <property type="match status" value="1"/>
</dbReference>
<reference evidence="8" key="1">
    <citation type="submission" date="2022-10" db="EMBL/GenBank/DDBJ databases">
        <title>The WGS of Solirubrobacter ginsenosidimutans DSM 21036.</title>
        <authorList>
            <person name="Jiang Z."/>
        </authorList>
    </citation>
    <scope>NUCLEOTIDE SEQUENCE</scope>
    <source>
        <strain evidence="8">DSM 21036</strain>
    </source>
</reference>
<name>A0A9X3MVH4_9ACTN</name>
<dbReference type="SMART" id="SM00849">
    <property type="entry name" value="Lactamase_B"/>
    <property type="match status" value="1"/>
</dbReference>
<evidence type="ECO:0000256" key="5">
    <source>
        <dbReference type="ARBA" id="ARBA00023136"/>
    </source>
</evidence>
<gene>
    <name evidence="8" type="ORF">OM076_24665</name>
</gene>
<evidence type="ECO:0000256" key="1">
    <source>
        <dbReference type="ARBA" id="ARBA00004651"/>
    </source>
</evidence>
<dbReference type="NCBIfam" id="TIGR00360">
    <property type="entry name" value="ComEC_N-term"/>
    <property type="match status" value="1"/>
</dbReference>
<dbReference type="InterPro" id="IPR004477">
    <property type="entry name" value="ComEC_N"/>
</dbReference>
<dbReference type="Pfam" id="PF00753">
    <property type="entry name" value="Lactamase_B"/>
    <property type="match status" value="1"/>
</dbReference>
<dbReference type="CDD" id="cd07731">
    <property type="entry name" value="ComA-like_MBL-fold"/>
    <property type="match status" value="1"/>
</dbReference>
<feature type="transmembrane region" description="Helical" evidence="6">
    <location>
        <begin position="351"/>
        <end position="368"/>
    </location>
</feature>
<feature type="transmembrane region" description="Helical" evidence="6">
    <location>
        <begin position="53"/>
        <end position="71"/>
    </location>
</feature>
<feature type="transmembrane region" description="Helical" evidence="6">
    <location>
        <begin position="304"/>
        <end position="321"/>
    </location>
</feature>
<dbReference type="InterPro" id="IPR035681">
    <property type="entry name" value="ComA-like_MBL"/>
</dbReference>
<evidence type="ECO:0000313" key="8">
    <source>
        <dbReference type="EMBL" id="MDA0163489.1"/>
    </source>
</evidence>
<feature type="transmembrane region" description="Helical" evidence="6">
    <location>
        <begin position="520"/>
        <end position="539"/>
    </location>
</feature>
<dbReference type="InterPro" id="IPR036866">
    <property type="entry name" value="RibonucZ/Hydroxyglut_hydro"/>
</dbReference>
<keyword evidence="9" id="KW-1185">Reference proteome</keyword>
<keyword evidence="3 6" id="KW-0812">Transmembrane</keyword>
<feature type="transmembrane region" description="Helical" evidence="6">
    <location>
        <begin position="380"/>
        <end position="402"/>
    </location>
</feature>
<feature type="domain" description="Metallo-beta-lactamase" evidence="7">
    <location>
        <begin position="561"/>
        <end position="750"/>
    </location>
</feature>
<dbReference type="RefSeq" id="WP_270042734.1">
    <property type="nucleotide sequence ID" value="NZ_JAPDOD010000025.1"/>
</dbReference>
<dbReference type="GO" id="GO:0005886">
    <property type="term" value="C:plasma membrane"/>
    <property type="evidence" value="ECO:0007669"/>
    <property type="project" value="UniProtKB-SubCell"/>
</dbReference>
<sequence length="794" mass="81799">MRGQVRRAIAGTRAHPRHVVLAALVAGLLAVAAPHVVVLGLAVGAVALAGRPFVAVLAVAALVGGSMFADARLRGLDTGVLTVSYGQEVHSRATVLEPVHERAVGPAVARVRLMDGVGAGEQAVLRMRKGVYRTGGGAGPGVWDGAEAGASAVWPEVGDIVSISGTVARLGFADAYQRRRNAHAAIAAQRVLATGARRSGVAGLLDGVRRHAEDGLAQGLKPSEAALLRGMVLGEDERLTDGVRDDFQKSGLAHILAVSGQNVVLLIVLVLGACALLGVPLRARLVLASAIVVLYVPLAGGGPSIQRAGIMGVAGLIAALAGRPARRWYALLLAAAATLMLNPRAVGEPGWQLSFAAVIALLVGAKPLQAALARRMPEPIADALAITLAATIGTAPLMALHFGQLSIAALPANLLAAPAIAPVMWLGVLAGVAGQLAAPLALPFSALTAPLLVYIQAVAHVCAAAPFSSVELHAPPGVIFAAWAAALVAAAVAWREGRRAATRWQGLGHGTALGRRRRTWLAVAGAATATTVLIVALPLRGASAAPLKPGELVVSFLDVGQGDATLVQFGTTAVLVDTGPPDGPILKRLAEARIKRLDALFLTHAEADHEGAAPAVIARYSPRLVVDGGAGWKTAVQRALPVALAAHRGRSLTPATGQAIDVGGLHFSVLWPPPDDRHEGNPNDHAIVSRLDVGAFSMLLTADAESNVTLPLELAPVDVLKVAHHGSADPGLPALLKRLRPRLAAIEVGRHNTYGHPTKTTLMALAHAVPTVVRTDEEGTIRLRVAGDRMWVQR</sequence>
<feature type="transmembrane region" description="Helical" evidence="6">
    <location>
        <begin position="328"/>
        <end position="345"/>
    </location>
</feature>
<dbReference type="Pfam" id="PF03772">
    <property type="entry name" value="Competence"/>
    <property type="match status" value="1"/>
</dbReference>
<feature type="transmembrane region" description="Helical" evidence="6">
    <location>
        <begin position="265"/>
        <end position="298"/>
    </location>
</feature>
<organism evidence="8 9">
    <name type="scientific">Solirubrobacter ginsenosidimutans</name>
    <dbReference type="NCBI Taxonomy" id="490573"/>
    <lineage>
        <taxon>Bacteria</taxon>
        <taxon>Bacillati</taxon>
        <taxon>Actinomycetota</taxon>
        <taxon>Thermoleophilia</taxon>
        <taxon>Solirubrobacterales</taxon>
        <taxon>Solirubrobacteraceae</taxon>
        <taxon>Solirubrobacter</taxon>
    </lineage>
</organism>
<feature type="transmembrane region" description="Helical" evidence="6">
    <location>
        <begin position="414"/>
        <end position="433"/>
    </location>
</feature>
<dbReference type="InterPro" id="IPR001279">
    <property type="entry name" value="Metallo-B-lactamas"/>
</dbReference>
<feature type="transmembrane region" description="Helical" evidence="6">
    <location>
        <begin position="473"/>
        <end position="494"/>
    </location>
</feature>
<evidence type="ECO:0000313" key="9">
    <source>
        <dbReference type="Proteomes" id="UP001149140"/>
    </source>
</evidence>
<dbReference type="EMBL" id="JAPDOD010000025">
    <property type="protein sequence ID" value="MDA0163489.1"/>
    <property type="molecule type" value="Genomic_DNA"/>
</dbReference>
<protein>
    <submittedName>
        <fullName evidence="8">ComEC/Rec2 family competence protein</fullName>
    </submittedName>
</protein>
<dbReference type="Proteomes" id="UP001149140">
    <property type="component" value="Unassembled WGS sequence"/>
</dbReference>
<keyword evidence="4 6" id="KW-1133">Transmembrane helix</keyword>
<comment type="caution">
    <text evidence="8">The sequence shown here is derived from an EMBL/GenBank/DDBJ whole genome shotgun (WGS) entry which is preliminary data.</text>
</comment>